<proteinExistence type="predicted"/>
<accession>A0A964BZH3</accession>
<dbReference type="EMBL" id="JADWDC010000090">
    <property type="protein sequence ID" value="MCC0179536.1"/>
    <property type="molecule type" value="Genomic_DNA"/>
</dbReference>
<evidence type="ECO:0000313" key="3">
    <source>
        <dbReference type="Proteomes" id="UP000729733"/>
    </source>
</evidence>
<keyword evidence="3" id="KW-1185">Reference proteome</keyword>
<dbReference type="RefSeq" id="WP_229642635.1">
    <property type="nucleotide sequence ID" value="NZ_JADWDC010000090.1"/>
</dbReference>
<organism evidence="2 3">
    <name type="scientific">Waterburya agarophytonicola KI4</name>
    <dbReference type="NCBI Taxonomy" id="2874699"/>
    <lineage>
        <taxon>Bacteria</taxon>
        <taxon>Bacillati</taxon>
        <taxon>Cyanobacteriota</taxon>
        <taxon>Cyanophyceae</taxon>
        <taxon>Pleurocapsales</taxon>
        <taxon>Hyellaceae</taxon>
        <taxon>Waterburya</taxon>
        <taxon>Waterburya agarophytonicola</taxon>
    </lineage>
</organism>
<sequence length="133" mass="14686">MKKVLVTGATGRTGSLVFKKLANQPKEFTVIGFARSPEKIEQMFGLTKNFIVGNISNQSQIEAAMEDCDGLVILTSAIPKMVVPPSQGKPPEFAYNLGEMPETVDYQGQVNQINAATHLPHVKMYYLEFHKIS</sequence>
<gene>
    <name evidence="2" type="ORF">I4641_21485</name>
</gene>
<dbReference type="InterPro" id="IPR044163">
    <property type="entry name" value="SARED1-like"/>
</dbReference>
<dbReference type="InterPro" id="IPR036291">
    <property type="entry name" value="NAD(P)-bd_dom_sf"/>
</dbReference>
<name>A0A964BZH3_9CYAN</name>
<dbReference type="PANTHER" id="PTHR14194:SF86">
    <property type="entry name" value="OS05G0110300 PROTEIN"/>
    <property type="match status" value="1"/>
</dbReference>
<protein>
    <submittedName>
        <fullName evidence="2">NAD(P)H-binding protein</fullName>
    </submittedName>
</protein>
<dbReference type="Pfam" id="PF13460">
    <property type="entry name" value="NAD_binding_10"/>
    <property type="match status" value="1"/>
</dbReference>
<dbReference type="SUPFAM" id="SSF51735">
    <property type="entry name" value="NAD(P)-binding Rossmann-fold domains"/>
    <property type="match status" value="1"/>
</dbReference>
<dbReference type="InterPro" id="IPR016040">
    <property type="entry name" value="NAD(P)-bd_dom"/>
</dbReference>
<feature type="non-terminal residue" evidence="2">
    <location>
        <position position="133"/>
    </location>
</feature>
<dbReference type="GO" id="GO:0016491">
    <property type="term" value="F:oxidoreductase activity"/>
    <property type="evidence" value="ECO:0007669"/>
    <property type="project" value="InterPro"/>
</dbReference>
<reference evidence="2" key="1">
    <citation type="journal article" date="2021" name="Antonie Van Leeuwenhoek">
        <title>Draft genome and description of Waterburya agarophytonicola gen. nov. sp. nov. (Pleurocapsales, Cyanobacteria): a seaweed symbiont.</title>
        <authorList>
            <person name="Bonthond G."/>
            <person name="Shalygin S."/>
            <person name="Bayer T."/>
            <person name="Weinberger F."/>
        </authorList>
    </citation>
    <scope>NUCLEOTIDE SEQUENCE</scope>
    <source>
        <strain evidence="2">KI4</strain>
    </source>
</reference>
<evidence type="ECO:0000259" key="1">
    <source>
        <dbReference type="Pfam" id="PF13460"/>
    </source>
</evidence>
<dbReference type="PANTHER" id="PTHR14194">
    <property type="entry name" value="NITROGEN METABOLIC REGULATION PROTEIN NMR-RELATED"/>
    <property type="match status" value="1"/>
</dbReference>
<dbReference type="AlphaFoldDB" id="A0A964BZH3"/>
<evidence type="ECO:0000313" key="2">
    <source>
        <dbReference type="EMBL" id="MCC0179536.1"/>
    </source>
</evidence>
<feature type="domain" description="NAD(P)-binding" evidence="1">
    <location>
        <begin position="8"/>
        <end position="77"/>
    </location>
</feature>
<dbReference type="Gene3D" id="3.40.50.720">
    <property type="entry name" value="NAD(P)-binding Rossmann-like Domain"/>
    <property type="match status" value="1"/>
</dbReference>
<comment type="caution">
    <text evidence="2">The sequence shown here is derived from an EMBL/GenBank/DDBJ whole genome shotgun (WGS) entry which is preliminary data.</text>
</comment>
<dbReference type="Proteomes" id="UP000729733">
    <property type="component" value="Unassembled WGS sequence"/>
</dbReference>